<dbReference type="PANTHER" id="PTHR32432">
    <property type="entry name" value="CELL DIVISION PROTEIN FTSA-RELATED"/>
    <property type="match status" value="1"/>
</dbReference>
<evidence type="ECO:0000259" key="1">
    <source>
        <dbReference type="PROSITE" id="PS51449"/>
    </source>
</evidence>
<dbReference type="SUPFAM" id="SSF53067">
    <property type="entry name" value="Actin-like ATPase domain"/>
    <property type="match status" value="2"/>
</dbReference>
<dbReference type="AlphaFoldDB" id="A0A2M6WE14"/>
<dbReference type="PANTHER" id="PTHR32432:SF3">
    <property type="entry name" value="ETHANOLAMINE UTILIZATION PROTEIN EUTJ"/>
    <property type="match status" value="1"/>
</dbReference>
<dbReference type="PROSITE" id="PS51449">
    <property type="entry name" value="MTTASE_N"/>
    <property type="match status" value="1"/>
</dbReference>
<comment type="caution">
    <text evidence="2">The sequence shown here is derived from an EMBL/GenBank/DDBJ whole genome shotgun (WGS) entry which is preliminary data.</text>
</comment>
<reference evidence="3" key="1">
    <citation type="submission" date="2017-09" db="EMBL/GenBank/DDBJ databases">
        <title>Depth-based differentiation of microbial function through sediment-hosted aquifers and enrichment of novel symbionts in the deep terrestrial subsurface.</title>
        <authorList>
            <person name="Probst A.J."/>
            <person name="Ladd B."/>
            <person name="Jarett J.K."/>
            <person name="Geller-Mcgrath D.E."/>
            <person name="Sieber C.M.K."/>
            <person name="Emerson J.B."/>
            <person name="Anantharaman K."/>
            <person name="Thomas B.C."/>
            <person name="Malmstrom R."/>
            <person name="Stieglmeier M."/>
            <person name="Klingl A."/>
            <person name="Woyke T."/>
            <person name="Ryan C.M."/>
            <person name="Banfield J.F."/>
        </authorList>
    </citation>
    <scope>NUCLEOTIDE SEQUENCE [LARGE SCALE GENOMIC DNA]</scope>
</reference>
<organism evidence="2 3">
    <name type="scientific">Candidatus Kaiserbacteria bacterium CG10_big_fil_rev_8_21_14_0_10_49_17</name>
    <dbReference type="NCBI Taxonomy" id="1974609"/>
    <lineage>
        <taxon>Bacteria</taxon>
        <taxon>Candidatus Kaiseribacteriota</taxon>
    </lineage>
</organism>
<dbReference type="InterPro" id="IPR013848">
    <property type="entry name" value="Methylthiotransferase_N"/>
</dbReference>
<name>A0A2M6WE14_9BACT</name>
<dbReference type="CDD" id="cd24049">
    <property type="entry name" value="ASKHA_NBD_PilM"/>
    <property type="match status" value="1"/>
</dbReference>
<dbReference type="InterPro" id="IPR050696">
    <property type="entry name" value="FtsA/MreB"/>
</dbReference>
<protein>
    <recommendedName>
        <fullName evidence="1">MTTase N-terminal domain-containing protein</fullName>
    </recommendedName>
</protein>
<proteinExistence type="predicted"/>
<evidence type="ECO:0000313" key="2">
    <source>
        <dbReference type="EMBL" id="PIT91029.1"/>
    </source>
</evidence>
<dbReference type="EMBL" id="PFBJ01000013">
    <property type="protein sequence ID" value="PIT91029.1"/>
    <property type="molecule type" value="Genomic_DNA"/>
</dbReference>
<sequence>MANPLSSVLDSFSALFSGSKSGESVLGIDIGSSAIKVVQLRKRRGTAVLETYGELALGPYSQVDIGRATNLSAEQLSTALTDLIREANVTTRSVGVAVPFSASLITLIQMPNLPRKQLAEMIPIEARKYIPVPISEVTLDWFIVPQDESKFLSHEEKEKAQASNKVDVLVVAIHNEVLGKYQDVMERAGLSVSFYEIEIFSAIRAAIGQGVAPAMVIDMGAASTKVYLVEYGVVKSSHIINRGAQDVTFGLSKSTGISVTKAEELKRTEGLVRTDGQTTQSILLTLEYIFSEANRVLLNYQKRFNKNIGQVVLTGGGAAMKGLEEYAARHFETEVVLADPFAKVESPAFLEEVLEEVGPEFSVAVGVALRKLHEQG</sequence>
<evidence type="ECO:0000313" key="3">
    <source>
        <dbReference type="Proteomes" id="UP000228809"/>
    </source>
</evidence>
<dbReference type="Gene3D" id="3.30.1490.300">
    <property type="match status" value="1"/>
</dbReference>
<dbReference type="Proteomes" id="UP000228809">
    <property type="component" value="Unassembled WGS sequence"/>
</dbReference>
<feature type="domain" description="MTTase N-terminal" evidence="1">
    <location>
        <begin position="242"/>
        <end position="355"/>
    </location>
</feature>
<dbReference type="Pfam" id="PF11104">
    <property type="entry name" value="PilM_2"/>
    <property type="match status" value="1"/>
</dbReference>
<dbReference type="Gene3D" id="3.30.420.40">
    <property type="match status" value="2"/>
</dbReference>
<dbReference type="InterPro" id="IPR043129">
    <property type="entry name" value="ATPase_NBD"/>
</dbReference>
<dbReference type="NCBIfam" id="TIGR01175">
    <property type="entry name" value="pilM"/>
    <property type="match status" value="1"/>
</dbReference>
<dbReference type="GO" id="GO:0051539">
    <property type="term" value="F:4 iron, 4 sulfur cluster binding"/>
    <property type="evidence" value="ECO:0007669"/>
    <property type="project" value="InterPro"/>
</dbReference>
<dbReference type="PIRSF" id="PIRSF019169">
    <property type="entry name" value="PilM"/>
    <property type="match status" value="1"/>
</dbReference>
<gene>
    <name evidence="2" type="ORF">COU17_02545</name>
</gene>
<accession>A0A2M6WE14</accession>
<dbReference type="GO" id="GO:0035596">
    <property type="term" value="F:methylthiotransferase activity"/>
    <property type="evidence" value="ECO:0007669"/>
    <property type="project" value="InterPro"/>
</dbReference>
<dbReference type="InterPro" id="IPR005883">
    <property type="entry name" value="PilM"/>
</dbReference>